<evidence type="ECO:0000313" key="5">
    <source>
        <dbReference type="Proteomes" id="UP000381093"/>
    </source>
</evidence>
<dbReference type="Proteomes" id="UP000381093">
    <property type="component" value="Unassembled WGS sequence"/>
</dbReference>
<reference evidence="4 5" key="1">
    <citation type="submission" date="2019-09" db="EMBL/GenBank/DDBJ databases">
        <authorList>
            <person name="Chandra G."/>
            <person name="Truman W A."/>
        </authorList>
    </citation>
    <scope>NUCLEOTIDE SEQUENCE [LARGE SCALE GENOMIC DNA]</scope>
    <source>
        <strain evidence="4">PS710</strain>
    </source>
</reference>
<proteinExistence type="predicted"/>
<sequence precursor="true">MFTFLPKATLALTAIIISSFLTTAESASFDCNKASNAVEFAICGDGQLSSLDDSLSLEYRQALTRNPNIKKFQLDWLTGQRHSCGAQVACLVSAYQQQLEMLRTINGKPAVQAQAATPVENPVASPVSIPASADASHREAAASEPKLAADNPIPILFDAKVLYTSQSYLNEYAWSDPQKKLFGKPVTQWTDNDFAYLEFQLNKQISAERDEAAAWNTQHKLKTNPEDDSTYRIRSGEIRKIIAGIPRFKYWIQQANIKLVAQQAQQQQQLLDERQAQVEREKAQVAARLEAQRQVTIRQEKESTARIVFCVVVVVVAILALFIWNTFIRKRCSRCKSLNFVVDDVTELERFRGHVKVREKHSRGTNTRAVSAMLTINEYHYRCKDCGHQWSEKKREELGANV</sequence>
<feature type="region of interest" description="Disordered" evidence="1">
    <location>
        <begin position="117"/>
        <end position="144"/>
    </location>
</feature>
<gene>
    <name evidence="4" type="ORF">PS710_00411</name>
</gene>
<organism evidence="4 5">
    <name type="scientific">Pseudomonas fluorescens</name>
    <dbReference type="NCBI Taxonomy" id="294"/>
    <lineage>
        <taxon>Bacteria</taxon>
        <taxon>Pseudomonadati</taxon>
        <taxon>Pseudomonadota</taxon>
        <taxon>Gammaproteobacteria</taxon>
        <taxon>Pseudomonadales</taxon>
        <taxon>Pseudomonadaceae</taxon>
        <taxon>Pseudomonas</taxon>
    </lineage>
</organism>
<name>A0A5E6ZY87_PSEFL</name>
<keyword evidence="2" id="KW-1133">Transmembrane helix</keyword>
<dbReference type="PANTHER" id="PTHR37549">
    <property type="entry name" value="LIPOPROTEIN LPRI"/>
    <property type="match status" value="1"/>
</dbReference>
<dbReference type="PANTHER" id="PTHR37549:SF1">
    <property type="entry name" value="LIPOPROTEIN LPRI"/>
    <property type="match status" value="1"/>
</dbReference>
<dbReference type="InterPro" id="IPR052755">
    <property type="entry name" value="Lysozyme_Inhibitor_LprI"/>
</dbReference>
<dbReference type="EMBL" id="CABVHW010000001">
    <property type="protein sequence ID" value="VVN70805.1"/>
    <property type="molecule type" value="Genomic_DNA"/>
</dbReference>
<evidence type="ECO:0000256" key="2">
    <source>
        <dbReference type="SAM" id="Phobius"/>
    </source>
</evidence>
<feature type="transmembrane region" description="Helical" evidence="2">
    <location>
        <begin position="305"/>
        <end position="324"/>
    </location>
</feature>
<feature type="signal peptide" evidence="3">
    <location>
        <begin position="1"/>
        <end position="23"/>
    </location>
</feature>
<dbReference type="RefSeq" id="WP_150762950.1">
    <property type="nucleotide sequence ID" value="NZ_CABVHW010000001.1"/>
</dbReference>
<feature type="chain" id="PRO_5023014412" evidence="3">
    <location>
        <begin position="24"/>
        <end position="402"/>
    </location>
</feature>
<evidence type="ECO:0000313" key="4">
    <source>
        <dbReference type="EMBL" id="VVN70805.1"/>
    </source>
</evidence>
<keyword evidence="2" id="KW-0812">Transmembrane</keyword>
<keyword evidence="2" id="KW-0472">Membrane</keyword>
<evidence type="ECO:0000256" key="1">
    <source>
        <dbReference type="SAM" id="MobiDB-lite"/>
    </source>
</evidence>
<dbReference type="AlphaFoldDB" id="A0A5E6ZY87"/>
<evidence type="ECO:0000256" key="3">
    <source>
        <dbReference type="SAM" id="SignalP"/>
    </source>
</evidence>
<protein>
    <submittedName>
        <fullName evidence="4">Uncharacterized protein</fullName>
    </submittedName>
</protein>
<keyword evidence="3" id="KW-0732">Signal</keyword>
<dbReference type="GO" id="GO:0005576">
    <property type="term" value="C:extracellular region"/>
    <property type="evidence" value="ECO:0007669"/>
    <property type="project" value="TreeGrafter"/>
</dbReference>
<accession>A0A5E6ZY87</accession>